<dbReference type="Proteomes" id="UP000295334">
    <property type="component" value="Unassembled WGS sequence"/>
</dbReference>
<organism evidence="9 10">
    <name type="scientific">Flaviaesturariibacter flavus</name>
    <dbReference type="NCBI Taxonomy" id="2502780"/>
    <lineage>
        <taxon>Bacteria</taxon>
        <taxon>Pseudomonadati</taxon>
        <taxon>Bacteroidota</taxon>
        <taxon>Chitinophagia</taxon>
        <taxon>Chitinophagales</taxon>
        <taxon>Chitinophagaceae</taxon>
        <taxon>Flaviaestuariibacter</taxon>
    </lineage>
</organism>
<dbReference type="InterPro" id="IPR036097">
    <property type="entry name" value="HisK_dim/P_sf"/>
</dbReference>
<dbReference type="Pfam" id="PF08448">
    <property type="entry name" value="PAS_4"/>
    <property type="match status" value="2"/>
</dbReference>
<name>A0A4R1B3S3_9BACT</name>
<dbReference type="EC" id="2.7.13.3" evidence="2"/>
<dbReference type="PROSITE" id="PS50109">
    <property type="entry name" value="HIS_KIN"/>
    <property type="match status" value="1"/>
</dbReference>
<dbReference type="SUPFAM" id="SSF55874">
    <property type="entry name" value="ATPase domain of HSP90 chaperone/DNA topoisomerase II/histidine kinase"/>
    <property type="match status" value="1"/>
</dbReference>
<accession>A0A4R1B3S3</accession>
<dbReference type="InterPro" id="IPR001610">
    <property type="entry name" value="PAC"/>
</dbReference>
<comment type="catalytic activity">
    <reaction evidence="1">
        <text>ATP + protein L-histidine = ADP + protein N-phospho-L-histidine.</text>
        <dbReference type="EC" id="2.7.13.3"/>
    </reaction>
</comment>
<dbReference type="EMBL" id="SJZI01000052">
    <property type="protein sequence ID" value="TCJ12110.1"/>
    <property type="molecule type" value="Genomic_DNA"/>
</dbReference>
<proteinExistence type="predicted"/>
<dbReference type="SMART" id="SM00091">
    <property type="entry name" value="PAS"/>
    <property type="match status" value="5"/>
</dbReference>
<dbReference type="SUPFAM" id="SSF55785">
    <property type="entry name" value="PYP-like sensor domain (PAS domain)"/>
    <property type="match status" value="5"/>
</dbReference>
<keyword evidence="10" id="KW-1185">Reference proteome</keyword>
<dbReference type="GO" id="GO:0000155">
    <property type="term" value="F:phosphorelay sensor kinase activity"/>
    <property type="evidence" value="ECO:0007669"/>
    <property type="project" value="InterPro"/>
</dbReference>
<keyword evidence="3" id="KW-0597">Phosphoprotein</keyword>
<dbReference type="SMART" id="SM00387">
    <property type="entry name" value="HATPase_c"/>
    <property type="match status" value="1"/>
</dbReference>
<dbReference type="InterPro" id="IPR036890">
    <property type="entry name" value="HATPase_C_sf"/>
</dbReference>
<dbReference type="PROSITE" id="PS50113">
    <property type="entry name" value="PAC"/>
    <property type="match status" value="1"/>
</dbReference>
<evidence type="ECO:0000256" key="4">
    <source>
        <dbReference type="ARBA" id="ARBA00022679"/>
    </source>
</evidence>
<protein>
    <recommendedName>
        <fullName evidence="2">histidine kinase</fullName>
        <ecNumber evidence="2">2.7.13.3</ecNumber>
    </recommendedName>
</protein>
<dbReference type="FunFam" id="3.30.450.20:FF:000099">
    <property type="entry name" value="Sensory box sensor histidine kinase"/>
    <property type="match status" value="1"/>
</dbReference>
<evidence type="ECO:0000259" key="6">
    <source>
        <dbReference type="PROSITE" id="PS50109"/>
    </source>
</evidence>
<dbReference type="Pfam" id="PF08447">
    <property type="entry name" value="PAS_3"/>
    <property type="match status" value="1"/>
</dbReference>
<dbReference type="InterPro" id="IPR052162">
    <property type="entry name" value="Sensor_kinase/Photoreceptor"/>
</dbReference>
<keyword evidence="4" id="KW-0808">Transferase</keyword>
<keyword evidence="5" id="KW-0418">Kinase</keyword>
<dbReference type="InterPro" id="IPR013655">
    <property type="entry name" value="PAS_fold_3"/>
</dbReference>
<gene>
    <name evidence="9" type="ORF">EPD60_16285</name>
</gene>
<dbReference type="SUPFAM" id="SSF47384">
    <property type="entry name" value="Homodimeric domain of signal transducing histidine kinase"/>
    <property type="match status" value="1"/>
</dbReference>
<dbReference type="PANTHER" id="PTHR43304">
    <property type="entry name" value="PHYTOCHROME-LIKE PROTEIN CPH1"/>
    <property type="match status" value="1"/>
</dbReference>
<dbReference type="InterPro" id="IPR003661">
    <property type="entry name" value="HisK_dim/P_dom"/>
</dbReference>
<dbReference type="InterPro" id="IPR000014">
    <property type="entry name" value="PAS"/>
</dbReference>
<dbReference type="InterPro" id="IPR000700">
    <property type="entry name" value="PAS-assoc_C"/>
</dbReference>
<dbReference type="Gene3D" id="3.30.450.20">
    <property type="entry name" value="PAS domain"/>
    <property type="match status" value="6"/>
</dbReference>
<dbReference type="CDD" id="cd00082">
    <property type="entry name" value="HisKA"/>
    <property type="match status" value="1"/>
</dbReference>
<dbReference type="FunFam" id="3.30.565.10:FF:000006">
    <property type="entry name" value="Sensor histidine kinase WalK"/>
    <property type="match status" value="1"/>
</dbReference>
<dbReference type="Pfam" id="PF02518">
    <property type="entry name" value="HATPase_c"/>
    <property type="match status" value="1"/>
</dbReference>
<dbReference type="SMART" id="SM00086">
    <property type="entry name" value="PAC"/>
    <property type="match status" value="3"/>
</dbReference>
<dbReference type="Gene3D" id="3.30.565.10">
    <property type="entry name" value="Histidine kinase-like ATPase, C-terminal domain"/>
    <property type="match status" value="1"/>
</dbReference>
<dbReference type="Pfam" id="PF13426">
    <property type="entry name" value="PAS_9"/>
    <property type="match status" value="1"/>
</dbReference>
<feature type="domain" description="PAS" evidence="7">
    <location>
        <begin position="289"/>
        <end position="360"/>
    </location>
</feature>
<evidence type="ECO:0000259" key="8">
    <source>
        <dbReference type="PROSITE" id="PS50113"/>
    </source>
</evidence>
<dbReference type="AlphaFoldDB" id="A0A4R1B3S3"/>
<feature type="domain" description="PAC" evidence="8">
    <location>
        <begin position="362"/>
        <end position="414"/>
    </location>
</feature>
<dbReference type="InterPro" id="IPR005467">
    <property type="entry name" value="His_kinase_dom"/>
</dbReference>
<dbReference type="PROSITE" id="PS50112">
    <property type="entry name" value="PAS"/>
    <property type="match status" value="1"/>
</dbReference>
<evidence type="ECO:0000256" key="1">
    <source>
        <dbReference type="ARBA" id="ARBA00000085"/>
    </source>
</evidence>
<evidence type="ECO:0000256" key="2">
    <source>
        <dbReference type="ARBA" id="ARBA00012438"/>
    </source>
</evidence>
<evidence type="ECO:0000313" key="10">
    <source>
        <dbReference type="Proteomes" id="UP000295334"/>
    </source>
</evidence>
<dbReference type="PANTHER" id="PTHR43304:SF1">
    <property type="entry name" value="PAC DOMAIN-CONTAINING PROTEIN"/>
    <property type="match status" value="1"/>
</dbReference>
<dbReference type="InterPro" id="IPR013656">
    <property type="entry name" value="PAS_4"/>
</dbReference>
<dbReference type="Gene3D" id="1.10.287.130">
    <property type="match status" value="1"/>
</dbReference>
<dbReference type="PRINTS" id="PR00344">
    <property type="entry name" value="BCTRLSENSOR"/>
</dbReference>
<dbReference type="CDD" id="cd00130">
    <property type="entry name" value="PAS"/>
    <property type="match status" value="1"/>
</dbReference>
<feature type="domain" description="Histidine kinase" evidence="6">
    <location>
        <begin position="837"/>
        <end position="1066"/>
    </location>
</feature>
<comment type="caution">
    <text evidence="9">The sequence shown here is derived from an EMBL/GenBank/DDBJ whole genome shotgun (WGS) entry which is preliminary data.</text>
</comment>
<dbReference type="InterPro" id="IPR003594">
    <property type="entry name" value="HATPase_dom"/>
</dbReference>
<evidence type="ECO:0000256" key="3">
    <source>
        <dbReference type="ARBA" id="ARBA00022553"/>
    </source>
</evidence>
<dbReference type="NCBIfam" id="TIGR00229">
    <property type="entry name" value="sensory_box"/>
    <property type="match status" value="2"/>
</dbReference>
<sequence>MSTLMTDNPPGATFGAEISYSALFEAMPGSSVLLRNDAPRFTIVAATPAYIAQTGYPGEYLVGKGLFEAFPASSNPSNTGERRVHASLRAVLDTNEPQYLPLQRYDLMDEDGSFSEKYWETSNKPVFGADGEVAFIIHSATDITSQVLAGQLKERIKGIEQAHHIFLQAPVVIGILRGPEHIIELVNEDALKFWNKTDAIIGKPLLVAIPELKGQPVCAEIDRVFQTGALYHAAAVPVASVKDGAPVMRYFDLYYKPYYDEGSSIVNGVFTISNEVTETVLARRKAEESEDRFRVLADQAPMMVFMADTGAAVTFCNRYWLQYTGQSVEEALGRAWKDVVHPDDFESLLNTYLQATASHQSYSAEARMRRRDGVYRCFLFTGGPRYSSDGSLLGNIGTGVDIEDRKQAAEALRKSEQNLRNTILQAPVAMAILRGSNHVIEIANDHMYELWGRGEEELVGKSVFEGLPEVRNQGYEELLNGVFTTGERFTAFGIPVILPRNNTTETVYINLLYEAYREFDGTIAGIIAVATEVTEQIAAQKKLEENEILLQQRVAERTADLEEQKGLIANILEASLDGIYALRAVREGDGSITDFEYLFANSNTAQLLQKNTGEIIGASMLTVLPENRDNGFFDLFCTLLRTGETTQGETHFVAQNINSWYRYAIVPLDKDTLVVSTEDITEKKQAALHIEEQRNLLDSILKNSSNGISVSRVYRDDGGEVIDARTIMANDAAVRFIGLPKEIYLTKTATEIEPHIKTSPYFRQCVQTLETGEAFLTQYLMESTDKWLELTVSKLDQDHLIHVFSDVTPIKQAQLRLERSLEDLKRTNKDLEQFAYAASHDLKEPVRKIHFFSQRLKDSLGDRILDSERKYFERMESASIRMKTLIDDLLSYSQVGQRAPAEDTVDMNELMQQVLTDLDLEIEQRGATIIIPELFTITGHHRQLQQAFQNIFSNALKYSLPGKHPVITLECSRIKGQNTGLQLTEEEKARDFHLLAVTDNGIGFNQADAERIFNVFTRLHGASEYIGTGVGLSIVRRVIENHHGFIWAESQPGQGATFKVLLPTEQVEHKPVAFSALSGR</sequence>
<evidence type="ECO:0000313" key="9">
    <source>
        <dbReference type="EMBL" id="TCJ12110.1"/>
    </source>
</evidence>
<dbReference type="InterPro" id="IPR004358">
    <property type="entry name" value="Sig_transdc_His_kin-like_C"/>
</dbReference>
<dbReference type="InterPro" id="IPR035965">
    <property type="entry name" value="PAS-like_dom_sf"/>
</dbReference>
<dbReference type="OrthoDB" id="607558at2"/>
<reference evidence="9 10" key="1">
    <citation type="submission" date="2019-03" db="EMBL/GenBank/DDBJ databases">
        <authorList>
            <person name="Kim M.K.M."/>
        </authorList>
    </citation>
    <scope>NUCLEOTIDE SEQUENCE [LARGE SCALE GENOMIC DNA]</scope>
    <source>
        <strain evidence="9 10">17J68-12</strain>
    </source>
</reference>
<dbReference type="SMART" id="SM00388">
    <property type="entry name" value="HisKA"/>
    <property type="match status" value="1"/>
</dbReference>
<evidence type="ECO:0000259" key="7">
    <source>
        <dbReference type="PROSITE" id="PS50112"/>
    </source>
</evidence>
<evidence type="ECO:0000256" key="5">
    <source>
        <dbReference type="ARBA" id="ARBA00022777"/>
    </source>
</evidence>
<dbReference type="Pfam" id="PF00512">
    <property type="entry name" value="HisKA"/>
    <property type="match status" value="1"/>
</dbReference>